<sequence length="18" mass="1955">MCVCVFVLVSSLCVCFCV</sequence>
<dbReference type="EMBL" id="GBXM01094351">
    <property type="protein sequence ID" value="JAH14226.1"/>
    <property type="molecule type" value="Transcribed_RNA"/>
</dbReference>
<reference evidence="1" key="2">
    <citation type="journal article" date="2015" name="Fish Shellfish Immunol.">
        <title>Early steps in the European eel (Anguilla anguilla)-Vibrio vulnificus interaction in the gills: Role of the RtxA13 toxin.</title>
        <authorList>
            <person name="Callol A."/>
            <person name="Pajuelo D."/>
            <person name="Ebbesson L."/>
            <person name="Teles M."/>
            <person name="MacKenzie S."/>
            <person name="Amaro C."/>
        </authorList>
    </citation>
    <scope>NUCLEOTIDE SEQUENCE</scope>
</reference>
<protein>
    <submittedName>
        <fullName evidence="1">Uncharacterized protein</fullName>
    </submittedName>
</protein>
<organism evidence="1">
    <name type="scientific">Anguilla anguilla</name>
    <name type="common">European freshwater eel</name>
    <name type="synonym">Muraena anguilla</name>
    <dbReference type="NCBI Taxonomy" id="7936"/>
    <lineage>
        <taxon>Eukaryota</taxon>
        <taxon>Metazoa</taxon>
        <taxon>Chordata</taxon>
        <taxon>Craniata</taxon>
        <taxon>Vertebrata</taxon>
        <taxon>Euteleostomi</taxon>
        <taxon>Actinopterygii</taxon>
        <taxon>Neopterygii</taxon>
        <taxon>Teleostei</taxon>
        <taxon>Anguilliformes</taxon>
        <taxon>Anguillidae</taxon>
        <taxon>Anguilla</taxon>
    </lineage>
</organism>
<reference evidence="1" key="1">
    <citation type="submission" date="2014-11" db="EMBL/GenBank/DDBJ databases">
        <authorList>
            <person name="Amaro Gonzalez C."/>
        </authorList>
    </citation>
    <scope>NUCLEOTIDE SEQUENCE</scope>
</reference>
<accession>A0A0E9QBK2</accession>
<proteinExistence type="predicted"/>
<dbReference type="AlphaFoldDB" id="A0A0E9QBK2"/>
<evidence type="ECO:0000313" key="1">
    <source>
        <dbReference type="EMBL" id="JAH14226.1"/>
    </source>
</evidence>
<name>A0A0E9QBK2_ANGAN</name>